<dbReference type="SUPFAM" id="SSF55073">
    <property type="entry name" value="Nucleotide cyclase"/>
    <property type="match status" value="1"/>
</dbReference>
<feature type="domain" description="GGDEF" evidence="6">
    <location>
        <begin position="562"/>
        <end position="614"/>
    </location>
</feature>
<feature type="domain" description="PAS" evidence="3">
    <location>
        <begin position="265"/>
        <end position="337"/>
    </location>
</feature>
<gene>
    <name evidence="7" type="ORF">BTA35_0204435</name>
</gene>
<evidence type="ECO:0000313" key="8">
    <source>
        <dbReference type="Proteomes" id="UP000190064"/>
    </source>
</evidence>
<dbReference type="Gene3D" id="3.30.450.20">
    <property type="entry name" value="PAS domain"/>
    <property type="match status" value="2"/>
</dbReference>
<dbReference type="AlphaFoldDB" id="A0A1T1HG01"/>
<dbReference type="SMART" id="SM00091">
    <property type="entry name" value="PAS"/>
    <property type="match status" value="2"/>
</dbReference>
<proteinExistence type="predicted"/>
<name>A0A1T1HG01_OCELI</name>
<reference evidence="7" key="1">
    <citation type="submission" date="2017-02" db="EMBL/GenBank/DDBJ databases">
        <title>Draft Genome Sequence of the Salt Water Bacterium Oceanospirillum linum ATCC 11336.</title>
        <authorList>
            <person name="Trachtenberg A.M."/>
            <person name="Carney J.G."/>
            <person name="Linnane J.D."/>
            <person name="Rheaume B.A."/>
            <person name="Pitts N.L."/>
            <person name="Mykles D.L."/>
            <person name="Maclea K.S."/>
        </authorList>
    </citation>
    <scope>NUCLEOTIDE SEQUENCE [LARGE SCALE GENOMIC DNA]</scope>
    <source>
        <strain evidence="7">ATCC 11336</strain>
    </source>
</reference>
<evidence type="ECO:0000313" key="7">
    <source>
        <dbReference type="EMBL" id="OOV88732.1"/>
    </source>
</evidence>
<dbReference type="InterPro" id="IPR003660">
    <property type="entry name" value="HAMP_dom"/>
</dbReference>
<keyword evidence="2" id="KW-1133">Transmembrane helix</keyword>
<dbReference type="SMART" id="SM00086">
    <property type="entry name" value="PAC"/>
    <property type="match status" value="2"/>
</dbReference>
<feature type="domain" description="PAS" evidence="3">
    <location>
        <begin position="395"/>
        <end position="467"/>
    </location>
</feature>
<dbReference type="InterPro" id="IPR043128">
    <property type="entry name" value="Rev_trsase/Diguanyl_cyclase"/>
</dbReference>
<evidence type="ECO:0000256" key="1">
    <source>
        <dbReference type="SAM" id="Coils"/>
    </source>
</evidence>
<evidence type="ECO:0000259" key="4">
    <source>
        <dbReference type="PROSITE" id="PS50113"/>
    </source>
</evidence>
<evidence type="ECO:0008006" key="9">
    <source>
        <dbReference type="Google" id="ProtNLM"/>
    </source>
</evidence>
<dbReference type="PANTHER" id="PTHR44757:SF2">
    <property type="entry name" value="BIOFILM ARCHITECTURE MAINTENANCE PROTEIN MBAA"/>
    <property type="match status" value="1"/>
</dbReference>
<dbReference type="InterPro" id="IPR000700">
    <property type="entry name" value="PAS-assoc_C"/>
</dbReference>
<protein>
    <recommendedName>
        <fullName evidence="9">Sensor domain-containing diguanylate cyclase</fullName>
    </recommendedName>
</protein>
<dbReference type="STRING" id="966.BTA35_0204435"/>
<dbReference type="InterPro" id="IPR001610">
    <property type="entry name" value="PAC"/>
</dbReference>
<dbReference type="InterPro" id="IPR000014">
    <property type="entry name" value="PAS"/>
</dbReference>
<feature type="coiled-coil region" evidence="1">
    <location>
        <begin position="241"/>
        <end position="268"/>
    </location>
</feature>
<evidence type="ECO:0000259" key="6">
    <source>
        <dbReference type="PROSITE" id="PS50887"/>
    </source>
</evidence>
<dbReference type="NCBIfam" id="TIGR00229">
    <property type="entry name" value="sensory_box"/>
    <property type="match status" value="2"/>
</dbReference>
<dbReference type="PANTHER" id="PTHR44757">
    <property type="entry name" value="DIGUANYLATE CYCLASE DGCP"/>
    <property type="match status" value="1"/>
</dbReference>
<dbReference type="PROSITE" id="PS50887">
    <property type="entry name" value="GGDEF"/>
    <property type="match status" value="1"/>
</dbReference>
<dbReference type="SUPFAM" id="SSF55785">
    <property type="entry name" value="PYP-like sensor domain (PAS domain)"/>
    <property type="match status" value="2"/>
</dbReference>
<dbReference type="GO" id="GO:0007165">
    <property type="term" value="P:signal transduction"/>
    <property type="evidence" value="ECO:0007669"/>
    <property type="project" value="InterPro"/>
</dbReference>
<dbReference type="CDD" id="cd01949">
    <property type="entry name" value="GGDEF"/>
    <property type="match status" value="1"/>
</dbReference>
<dbReference type="Gene3D" id="6.10.340.10">
    <property type="match status" value="1"/>
</dbReference>
<organism evidence="7 8">
    <name type="scientific">Oceanospirillum linum</name>
    <dbReference type="NCBI Taxonomy" id="966"/>
    <lineage>
        <taxon>Bacteria</taxon>
        <taxon>Pseudomonadati</taxon>
        <taxon>Pseudomonadota</taxon>
        <taxon>Gammaproteobacteria</taxon>
        <taxon>Oceanospirillales</taxon>
        <taxon>Oceanospirillaceae</taxon>
        <taxon>Oceanospirillum</taxon>
    </lineage>
</organism>
<keyword evidence="2" id="KW-0472">Membrane</keyword>
<dbReference type="InterPro" id="IPR013655">
    <property type="entry name" value="PAS_fold_3"/>
</dbReference>
<dbReference type="InterPro" id="IPR052155">
    <property type="entry name" value="Biofilm_reg_signaling"/>
</dbReference>
<evidence type="ECO:0000256" key="2">
    <source>
        <dbReference type="SAM" id="Phobius"/>
    </source>
</evidence>
<feature type="domain" description="HAMP" evidence="5">
    <location>
        <begin position="208"/>
        <end position="260"/>
    </location>
</feature>
<dbReference type="Proteomes" id="UP000190064">
    <property type="component" value="Unassembled WGS sequence"/>
</dbReference>
<dbReference type="PROSITE" id="PS50113">
    <property type="entry name" value="PAC"/>
    <property type="match status" value="2"/>
</dbReference>
<dbReference type="CDD" id="cd00130">
    <property type="entry name" value="PAS"/>
    <property type="match status" value="2"/>
</dbReference>
<dbReference type="Pfam" id="PF08447">
    <property type="entry name" value="PAS_3"/>
    <property type="match status" value="2"/>
</dbReference>
<dbReference type="EMBL" id="MTSD02000001">
    <property type="protein sequence ID" value="OOV88732.1"/>
    <property type="molecule type" value="Genomic_DNA"/>
</dbReference>
<dbReference type="InterPro" id="IPR035965">
    <property type="entry name" value="PAS-like_dom_sf"/>
</dbReference>
<comment type="caution">
    <text evidence="7">The sequence shown here is derived from an EMBL/GenBank/DDBJ whole genome shotgun (WGS) entry which is preliminary data.</text>
</comment>
<dbReference type="Pfam" id="PF00990">
    <property type="entry name" value="GGDEF"/>
    <property type="match status" value="1"/>
</dbReference>
<feature type="transmembrane region" description="Helical" evidence="2">
    <location>
        <begin position="188"/>
        <end position="211"/>
    </location>
</feature>
<sequence>MIRLNNCWRLTRGLTILISLILVTLVILDRWLEYKYTLVPQEKSRQLQRLNESSARMWQTISDLMLADNRAATEGFITSYSASTPFRAIALIDEGRVLLANQLSLKGSKVGDISCYRRTWVSEAVTESSPVIVAHPSRENHLCSVMPVTMLERSTSLRPERLAALVVEYDMSPAMTALTQQVWNPQQWVRLLAFALLVAFVITLILNHFIVKPLNLIRLRMQEYGQGNALARVELEGSCELMEVAENFNELMTQVSEAEQEVRRSEERWIKALDAAGDGVWDWDLRTNTLFFSSQWKRMLGYQSYEIGDTFEDWSGRVHPDDLDKALRCVEAHLAGDTEVYRATYRMRCKNGDYRWFMDRGMVFERDSDGKALRVTGTHSDISEQKRTEAALKESQQQFQLAMQGSNDGLWDWRLRDNSIYFSPRWKGMLGYADDELENKLSVWEGLLHPDDLLAAREEAARCVTGKKDQYEVEFRLRHKQGHWVYALSRAIALKDENGHVERLVGTHMDLTEIRAVQKQLEESRHQLKKLAFYDALTGLPNRRLLEENMTRQLADSQANHKILAVAMMDLDGFKQVNDTHGHDIGDELLQAVADRLKLCMQEHDDIARLGGGR</sequence>
<dbReference type="InterPro" id="IPR029787">
    <property type="entry name" value="Nucleotide_cyclase"/>
</dbReference>
<feature type="transmembrane region" description="Helical" evidence="2">
    <location>
        <begin position="12"/>
        <end position="32"/>
    </location>
</feature>
<dbReference type="GO" id="GO:0016020">
    <property type="term" value="C:membrane"/>
    <property type="evidence" value="ECO:0007669"/>
    <property type="project" value="InterPro"/>
</dbReference>
<feature type="domain" description="PAC" evidence="4">
    <location>
        <begin position="341"/>
        <end position="394"/>
    </location>
</feature>
<dbReference type="SMART" id="SM00267">
    <property type="entry name" value="GGDEF"/>
    <property type="match status" value="1"/>
</dbReference>
<dbReference type="InterPro" id="IPR000160">
    <property type="entry name" value="GGDEF_dom"/>
</dbReference>
<keyword evidence="2" id="KW-0812">Transmembrane</keyword>
<evidence type="ECO:0000259" key="3">
    <source>
        <dbReference type="PROSITE" id="PS50112"/>
    </source>
</evidence>
<dbReference type="PROSITE" id="PS50112">
    <property type="entry name" value="PAS"/>
    <property type="match status" value="2"/>
</dbReference>
<dbReference type="PROSITE" id="PS50885">
    <property type="entry name" value="HAMP"/>
    <property type="match status" value="1"/>
</dbReference>
<keyword evidence="1" id="KW-0175">Coiled coil</keyword>
<dbReference type="NCBIfam" id="TIGR00254">
    <property type="entry name" value="GGDEF"/>
    <property type="match status" value="1"/>
</dbReference>
<accession>A0A1T1HG01</accession>
<dbReference type="RefSeq" id="WP_077243179.1">
    <property type="nucleotide sequence ID" value="NZ_FXTS01000004.1"/>
</dbReference>
<dbReference type="Gene3D" id="3.30.70.270">
    <property type="match status" value="1"/>
</dbReference>
<evidence type="ECO:0000259" key="5">
    <source>
        <dbReference type="PROSITE" id="PS50885"/>
    </source>
</evidence>
<feature type="domain" description="PAC" evidence="4">
    <location>
        <begin position="471"/>
        <end position="523"/>
    </location>
</feature>
<keyword evidence="8" id="KW-1185">Reference proteome</keyword>